<gene>
    <name evidence="1" type="ORF">HNQ64_003586</name>
</gene>
<dbReference type="InterPro" id="IPR050238">
    <property type="entry name" value="DNA_Rep/Repair_Clamp_Loader"/>
</dbReference>
<keyword evidence="1" id="KW-0808">Transferase</keyword>
<name>A0A7W7YNG7_9BACT</name>
<evidence type="ECO:0000313" key="1">
    <source>
        <dbReference type="EMBL" id="MBB5039314.1"/>
    </source>
</evidence>
<proteinExistence type="predicted"/>
<dbReference type="SUPFAM" id="SSF52540">
    <property type="entry name" value="P-loop containing nucleoside triphosphate hydrolases"/>
    <property type="match status" value="1"/>
</dbReference>
<sequence>MPFKPDHALNLITRAQKLGRLAHAYLITGPREADREGFAAQVMSLVTAARHPDLDAWSQEGAIILRPQSKSRRIKVGDDADDVGTIRYLERMIHRTTGPGGYKLGVIVDAERMNDQAQNAFLKTLEEPPPRTLLLLLTTQPGQLLPTIRSRVIEIPLLPPGGARKFTEHEQKLLAVLEKLTRNQAGGSISAALGLKADFQAILEDLHGDIKEEQEDEFEKEQDHYKQTTDGTWLKQREEQVTAQIEATYLQQRDALMDLLLAWMGDIARQQVGAEHLDLPEYAAATAALAQRWDPGETTKRLRTLRQLESHLHTNVNEGLALEVGFIQAFGK</sequence>
<accession>A0A7W7YNG7</accession>
<keyword evidence="2" id="KW-1185">Reference proteome</keyword>
<protein>
    <submittedName>
        <fullName evidence="1">DNA polymerase-3 subunit delta</fullName>
        <ecNumber evidence="1">2.7.7.7</ecNumber>
    </submittedName>
</protein>
<evidence type="ECO:0000313" key="2">
    <source>
        <dbReference type="Proteomes" id="UP000534294"/>
    </source>
</evidence>
<keyword evidence="1" id="KW-0548">Nucleotidyltransferase</keyword>
<dbReference type="PANTHER" id="PTHR11669">
    <property type="entry name" value="REPLICATION FACTOR C / DNA POLYMERASE III GAMMA-TAU SUBUNIT"/>
    <property type="match status" value="1"/>
</dbReference>
<dbReference type="RefSeq" id="WP_184210946.1">
    <property type="nucleotide sequence ID" value="NZ_JACHIF010000008.1"/>
</dbReference>
<comment type="caution">
    <text evidence="1">The sequence shown here is derived from an EMBL/GenBank/DDBJ whole genome shotgun (WGS) entry which is preliminary data.</text>
</comment>
<dbReference type="GO" id="GO:0003887">
    <property type="term" value="F:DNA-directed DNA polymerase activity"/>
    <property type="evidence" value="ECO:0007669"/>
    <property type="project" value="UniProtKB-EC"/>
</dbReference>
<dbReference type="Pfam" id="PF13177">
    <property type="entry name" value="DNA_pol3_delta2"/>
    <property type="match status" value="1"/>
</dbReference>
<dbReference type="Proteomes" id="UP000534294">
    <property type="component" value="Unassembled WGS sequence"/>
</dbReference>
<dbReference type="InterPro" id="IPR027417">
    <property type="entry name" value="P-loop_NTPase"/>
</dbReference>
<dbReference type="EMBL" id="JACHIF010000008">
    <property type="protein sequence ID" value="MBB5039314.1"/>
    <property type="molecule type" value="Genomic_DNA"/>
</dbReference>
<dbReference type="AlphaFoldDB" id="A0A7W7YNG7"/>
<dbReference type="PANTHER" id="PTHR11669:SF8">
    <property type="entry name" value="DNA POLYMERASE III SUBUNIT DELTA"/>
    <property type="match status" value="1"/>
</dbReference>
<dbReference type="EC" id="2.7.7.7" evidence="1"/>
<organism evidence="1 2">
    <name type="scientific">Prosthecobacter dejongeii</name>
    <dbReference type="NCBI Taxonomy" id="48465"/>
    <lineage>
        <taxon>Bacteria</taxon>
        <taxon>Pseudomonadati</taxon>
        <taxon>Verrucomicrobiota</taxon>
        <taxon>Verrucomicrobiia</taxon>
        <taxon>Verrucomicrobiales</taxon>
        <taxon>Verrucomicrobiaceae</taxon>
        <taxon>Prosthecobacter</taxon>
    </lineage>
</organism>
<reference evidence="1 2" key="1">
    <citation type="submission" date="2020-08" db="EMBL/GenBank/DDBJ databases">
        <title>Genomic Encyclopedia of Type Strains, Phase IV (KMG-IV): sequencing the most valuable type-strain genomes for metagenomic binning, comparative biology and taxonomic classification.</title>
        <authorList>
            <person name="Goeker M."/>
        </authorList>
    </citation>
    <scope>NUCLEOTIDE SEQUENCE [LARGE SCALE GENOMIC DNA]</scope>
    <source>
        <strain evidence="1 2">DSM 12251</strain>
    </source>
</reference>
<dbReference type="GO" id="GO:0006261">
    <property type="term" value="P:DNA-templated DNA replication"/>
    <property type="evidence" value="ECO:0007669"/>
    <property type="project" value="TreeGrafter"/>
</dbReference>
<dbReference type="Gene3D" id="3.40.50.300">
    <property type="entry name" value="P-loop containing nucleotide triphosphate hydrolases"/>
    <property type="match status" value="1"/>
</dbReference>